<dbReference type="HAMAP" id="MF_00094">
    <property type="entry name" value="Rel_fac_2"/>
    <property type="match status" value="1"/>
</dbReference>
<name>A0A833H0K6_9LEPT</name>
<dbReference type="OrthoDB" id="9806673at2"/>
<evidence type="ECO:0000313" key="7">
    <source>
        <dbReference type="EMBL" id="KAB2931544.1"/>
    </source>
</evidence>
<comment type="subcellular location">
    <subcellularLocation>
        <location evidence="4">Cytoplasm</location>
    </subcellularLocation>
</comment>
<keyword evidence="4" id="KW-0963">Cytoplasm</keyword>
<proteinExistence type="inferred from homology"/>
<dbReference type="InterPro" id="IPR000352">
    <property type="entry name" value="Pep_chain_release_fac_I"/>
</dbReference>
<reference evidence="7 8" key="1">
    <citation type="submission" date="2019-10" db="EMBL/GenBank/DDBJ databases">
        <title>Extracellular Electron Transfer in a Candidatus Methanoperedens spp. Enrichment Culture.</title>
        <authorList>
            <person name="Berger S."/>
            <person name="Rangel Shaw D."/>
            <person name="Berben T."/>
            <person name="In 'T Zandt M."/>
            <person name="Frank J."/>
            <person name="Reimann J."/>
            <person name="Jetten M.S.M."/>
            <person name="Welte C.U."/>
        </authorList>
    </citation>
    <scope>NUCLEOTIDE SEQUENCE [LARGE SCALE GENOMIC DNA]</scope>
    <source>
        <strain evidence="7">SB12</strain>
    </source>
</reference>
<dbReference type="GO" id="GO:0005737">
    <property type="term" value="C:cytoplasm"/>
    <property type="evidence" value="ECO:0007669"/>
    <property type="project" value="UniProtKB-SubCell"/>
</dbReference>
<evidence type="ECO:0000256" key="1">
    <source>
        <dbReference type="ARBA" id="ARBA00010835"/>
    </source>
</evidence>
<dbReference type="EMBL" id="WBUI01000013">
    <property type="protein sequence ID" value="KAB2931544.1"/>
    <property type="molecule type" value="Genomic_DNA"/>
</dbReference>
<dbReference type="Pfam" id="PF03462">
    <property type="entry name" value="PCRF"/>
    <property type="match status" value="1"/>
</dbReference>
<dbReference type="InterPro" id="IPR045853">
    <property type="entry name" value="Pep_chain_release_fac_I_sf"/>
</dbReference>
<dbReference type="SMART" id="SM00937">
    <property type="entry name" value="PCRF"/>
    <property type="match status" value="1"/>
</dbReference>
<comment type="function">
    <text evidence="4">Peptide chain release factor 2 directs the termination of translation in response to the peptide chain termination codons UGA and UAA.</text>
</comment>
<keyword evidence="2 4" id="KW-0488">Methylation</keyword>
<organism evidence="7 8">
    <name type="scientific">Leptonema illini</name>
    <dbReference type="NCBI Taxonomy" id="183"/>
    <lineage>
        <taxon>Bacteria</taxon>
        <taxon>Pseudomonadati</taxon>
        <taxon>Spirochaetota</taxon>
        <taxon>Spirochaetia</taxon>
        <taxon>Leptospirales</taxon>
        <taxon>Leptospiraceae</taxon>
        <taxon>Leptonema</taxon>
    </lineage>
</organism>
<dbReference type="Pfam" id="PF00472">
    <property type="entry name" value="RF-1"/>
    <property type="match status" value="1"/>
</dbReference>
<evidence type="ECO:0000256" key="5">
    <source>
        <dbReference type="NCBIfam" id="TIGR00020"/>
    </source>
</evidence>
<gene>
    <name evidence="4" type="primary">prfB</name>
    <name evidence="7" type="ORF">F9K24_13175</name>
</gene>
<dbReference type="Gene3D" id="3.30.160.20">
    <property type="match status" value="1"/>
</dbReference>
<comment type="PTM">
    <text evidence="4">Methylated by PrmC. Methylation increases the termination efficiency of RF2.</text>
</comment>
<comment type="similarity">
    <text evidence="1 4">Belongs to the prokaryotic/mitochondrial release factor family.</text>
</comment>
<dbReference type="NCBIfam" id="TIGR00020">
    <property type="entry name" value="prfB"/>
    <property type="match status" value="1"/>
</dbReference>
<dbReference type="PANTHER" id="PTHR43116">
    <property type="entry name" value="PEPTIDE CHAIN RELEASE FACTOR 2"/>
    <property type="match status" value="1"/>
</dbReference>
<evidence type="ECO:0000256" key="2">
    <source>
        <dbReference type="ARBA" id="ARBA00022481"/>
    </source>
</evidence>
<dbReference type="RefSeq" id="WP_002774604.1">
    <property type="nucleotide sequence ID" value="NZ_JQDG01000018.1"/>
</dbReference>
<dbReference type="GO" id="GO:0016149">
    <property type="term" value="F:translation release factor activity, codon specific"/>
    <property type="evidence" value="ECO:0007669"/>
    <property type="project" value="UniProtKB-UniRule"/>
</dbReference>
<evidence type="ECO:0000256" key="4">
    <source>
        <dbReference type="HAMAP-Rule" id="MF_00094"/>
    </source>
</evidence>
<accession>A0A833H0K6</accession>
<protein>
    <recommendedName>
        <fullName evidence="4 5">Peptide chain release factor 2</fullName>
        <shortName evidence="4">RF-2</shortName>
    </recommendedName>
</protein>
<evidence type="ECO:0000256" key="3">
    <source>
        <dbReference type="ARBA" id="ARBA00022917"/>
    </source>
</evidence>
<dbReference type="Gene3D" id="3.30.70.1660">
    <property type="match status" value="1"/>
</dbReference>
<evidence type="ECO:0000313" key="8">
    <source>
        <dbReference type="Proteomes" id="UP000460298"/>
    </source>
</evidence>
<dbReference type="InterPro" id="IPR004374">
    <property type="entry name" value="PrfB"/>
</dbReference>
<dbReference type="InterPro" id="IPR005139">
    <property type="entry name" value="PCRF"/>
</dbReference>
<dbReference type="AlphaFoldDB" id="A0A833H0K6"/>
<dbReference type="FunFam" id="3.30.160.20:FF:000010">
    <property type="entry name" value="Peptide chain release factor 2"/>
    <property type="match status" value="1"/>
</dbReference>
<feature type="domain" description="Prokaryotic-type class I peptide chain release factors" evidence="6">
    <location>
        <begin position="257"/>
        <end position="273"/>
    </location>
</feature>
<dbReference type="Proteomes" id="UP000460298">
    <property type="component" value="Unassembled WGS sequence"/>
</dbReference>
<dbReference type="Gene3D" id="1.20.58.410">
    <property type="entry name" value="Release factor"/>
    <property type="match status" value="1"/>
</dbReference>
<evidence type="ECO:0000259" key="6">
    <source>
        <dbReference type="PROSITE" id="PS00745"/>
    </source>
</evidence>
<dbReference type="PROSITE" id="PS00745">
    <property type="entry name" value="RF_PROK_I"/>
    <property type="match status" value="1"/>
</dbReference>
<feature type="modified residue" description="N5-methylglutamine" evidence="4">
    <location>
        <position position="264"/>
    </location>
</feature>
<keyword evidence="3 4" id="KW-0648">Protein biosynthesis</keyword>
<sequence length="391" mass="44727">MAEQKGTDYYQYRNRHELEKDAREFQELFLKRWNKNRIDALRVELSDMENRMSQPDFWDDADQAREISRQKSALEKKTEPWVELRREVDDFGDLIALTIDELGEEEGFASLSKDFARMKEQFDGLQLSEALLGEDDGRNALVTISSGAGGTESQDWAQMLYRMYTRWFEKRGYDVETLDFQEADEAGIKSASLLVKGENAFGYLKGENGVHRLVRISPFDSNKRRHTSFASVHISPELDDSVNVLIEEKDLRVDTYRASGAGGQHVNKTDSAIRITHIPTGIVVQCQNERSQHKNRDRAMKMLKARLYEVEKAKKEAEAESKAGEKKDVAWGSQIRSYVMHPYKMVKDLRTGEQTSDVESVMNGDLDPFVISYLKNLSAGTLKKGAVEDED</sequence>
<dbReference type="PANTHER" id="PTHR43116:SF3">
    <property type="entry name" value="CLASS I PEPTIDE CHAIN RELEASE FACTOR"/>
    <property type="match status" value="1"/>
</dbReference>
<dbReference type="SUPFAM" id="SSF75620">
    <property type="entry name" value="Release factor"/>
    <property type="match status" value="1"/>
</dbReference>
<comment type="caution">
    <text evidence="7">The sequence shown here is derived from an EMBL/GenBank/DDBJ whole genome shotgun (WGS) entry which is preliminary data.</text>
</comment>